<protein>
    <recommendedName>
        <fullName evidence="1">Capsid Gp10A/Gp10B-like domain-containing protein</fullName>
    </recommendedName>
</protein>
<dbReference type="AlphaFoldDB" id="A0A1W6V7N7"/>
<gene>
    <name evidence="2" type="ORF">K05K4_39810</name>
</gene>
<proteinExistence type="predicted"/>
<accession>A0A1W6V7N7</accession>
<evidence type="ECO:0000313" key="2">
    <source>
        <dbReference type="EMBL" id="ARP20705.1"/>
    </source>
</evidence>
<dbReference type="Pfam" id="PF21703">
    <property type="entry name" value="Gp10A-like"/>
    <property type="match status" value="1"/>
</dbReference>
<reference evidence="2" key="1">
    <citation type="submission" date="2016-10" db="EMBL/GenBank/DDBJ databases">
        <title>The High Quality Genome of Vibrio alginolyticus K01M1.</title>
        <authorList>
            <person name="Wendling C."/>
            <person name="Chibani C.M."/>
            <person name="Hertel R."/>
            <person name="Sproer C."/>
            <person name="Bunk B."/>
            <person name="Overmann J."/>
            <person name="Roth O."/>
            <person name="Liesegang H."/>
        </authorList>
    </citation>
    <scope>NUCLEOTIDE SEQUENCE</scope>
    <source>
        <strain evidence="2">K05K4</strain>
    </source>
</reference>
<dbReference type="RefSeq" id="WP_086047364.1">
    <property type="nucleotide sequence ID" value="NZ_CP017890.1"/>
</dbReference>
<dbReference type="EMBL" id="CP017903">
    <property type="protein sequence ID" value="ARP20705.1"/>
    <property type="molecule type" value="Genomic_DNA"/>
</dbReference>
<dbReference type="InterPro" id="IPR049301">
    <property type="entry name" value="Capsid_Gp10A/Gp10B-like_dom"/>
</dbReference>
<organism evidence="2">
    <name type="scientific">Vibrio alginolyticus</name>
    <dbReference type="NCBI Taxonomy" id="663"/>
    <lineage>
        <taxon>Bacteria</taxon>
        <taxon>Pseudomonadati</taxon>
        <taxon>Pseudomonadota</taxon>
        <taxon>Gammaproteobacteria</taxon>
        <taxon>Vibrionales</taxon>
        <taxon>Vibrionaceae</taxon>
        <taxon>Vibrio</taxon>
    </lineage>
</organism>
<feature type="domain" description="Capsid Gp10A/Gp10B-like" evidence="1">
    <location>
        <begin position="60"/>
        <end position="343"/>
    </location>
</feature>
<sequence length="376" mass="40252">MSFPLQTTVSRTGQVNAAGNSRELFLKLFAGEVLTTFKADNIALGLTRVRTIRNGKSAEFPMIGKNTAQYHTPGQLINGNKIKHAARIVTIDDVAVSPVFIADIDEAMTHYEFRSQYSQEGGSALAELVDRNIFRMVTKAAYITSKTEATTAISDGSLLGSVLDDEDFTANVVVPSAYTGEHIVSAIFKARTILKKANIKQMPVCVLPPEVYELLVNIQDTNKVTWMNKDVGGTGSMAEGSIARVAGISILESNHLPQEEKGQQTDPKPLADVNVGSGHETKYDVEARGLVGLIFTPDCVATVKLMDVQTKDVPEPLRLGTTILSKLCVGHNILRPACAIAIVAKGSQAELAMGTNKVEVVDLGAAAVAASTRKAK</sequence>
<evidence type="ECO:0000259" key="1">
    <source>
        <dbReference type="Pfam" id="PF21703"/>
    </source>
</evidence>
<name>A0A1W6V7N7_VIBAL</name>